<comment type="caution">
    <text evidence="1">The sequence shown here is derived from an EMBL/GenBank/DDBJ whole genome shotgun (WGS) entry which is preliminary data.</text>
</comment>
<keyword evidence="2" id="KW-1185">Reference proteome</keyword>
<accession>A0A7J9ILQ0</accession>
<protein>
    <submittedName>
        <fullName evidence="1">Uncharacterized protein</fullName>
    </submittedName>
</protein>
<dbReference type="EMBL" id="JABFAE010000002">
    <property type="protein sequence ID" value="MBA0823050.1"/>
    <property type="molecule type" value="Genomic_DNA"/>
</dbReference>
<gene>
    <name evidence="1" type="ORF">Goarm_019808</name>
</gene>
<dbReference type="AlphaFoldDB" id="A0A7J9ILQ0"/>
<evidence type="ECO:0000313" key="2">
    <source>
        <dbReference type="Proteomes" id="UP000593575"/>
    </source>
</evidence>
<name>A0A7J9ILQ0_9ROSI</name>
<sequence length="24" mass="2586">MLGFHGDVVLQANRFLSCGCFTVA</sequence>
<organism evidence="1 2">
    <name type="scientific">Gossypium armourianum</name>
    <dbReference type="NCBI Taxonomy" id="34283"/>
    <lineage>
        <taxon>Eukaryota</taxon>
        <taxon>Viridiplantae</taxon>
        <taxon>Streptophyta</taxon>
        <taxon>Embryophyta</taxon>
        <taxon>Tracheophyta</taxon>
        <taxon>Spermatophyta</taxon>
        <taxon>Magnoliopsida</taxon>
        <taxon>eudicotyledons</taxon>
        <taxon>Gunneridae</taxon>
        <taxon>Pentapetalae</taxon>
        <taxon>rosids</taxon>
        <taxon>malvids</taxon>
        <taxon>Malvales</taxon>
        <taxon>Malvaceae</taxon>
        <taxon>Malvoideae</taxon>
        <taxon>Gossypium</taxon>
    </lineage>
</organism>
<dbReference type="Proteomes" id="UP000593575">
    <property type="component" value="Unassembled WGS sequence"/>
</dbReference>
<reference evidence="1 2" key="1">
    <citation type="journal article" date="2019" name="Genome Biol. Evol.">
        <title>Insights into the evolution of the New World diploid cottons (Gossypium, subgenus Houzingenia) based on genome sequencing.</title>
        <authorList>
            <person name="Grover C.E."/>
            <person name="Arick M.A. 2nd"/>
            <person name="Thrash A."/>
            <person name="Conover J.L."/>
            <person name="Sanders W.S."/>
            <person name="Peterson D.G."/>
            <person name="Frelichowski J.E."/>
            <person name="Scheffler J.A."/>
            <person name="Scheffler B.E."/>
            <person name="Wendel J.F."/>
        </authorList>
    </citation>
    <scope>NUCLEOTIDE SEQUENCE [LARGE SCALE GENOMIC DNA]</scope>
    <source>
        <strain evidence="1">6</strain>
        <tissue evidence="1">Leaf</tissue>
    </source>
</reference>
<evidence type="ECO:0000313" key="1">
    <source>
        <dbReference type="EMBL" id="MBA0823050.1"/>
    </source>
</evidence>
<proteinExistence type="predicted"/>